<accession>A0A5J4NH63</accession>
<dbReference type="SUPFAM" id="SSF46785">
    <property type="entry name" value="Winged helix' DNA-binding domain"/>
    <property type="match status" value="1"/>
</dbReference>
<evidence type="ECO:0000313" key="8">
    <source>
        <dbReference type="Proteomes" id="UP000324629"/>
    </source>
</evidence>
<dbReference type="GO" id="GO:0003729">
    <property type="term" value="F:mRNA binding"/>
    <property type="evidence" value="ECO:0007669"/>
    <property type="project" value="TreeGrafter"/>
</dbReference>
<reference evidence="7 8" key="1">
    <citation type="journal article" date="2019" name="Gigascience">
        <title>Whole-genome sequence of the oriental lung fluke Paragonimus westermani.</title>
        <authorList>
            <person name="Oey H."/>
            <person name="Zakrzewski M."/>
            <person name="Narain K."/>
            <person name="Devi K.R."/>
            <person name="Agatsuma T."/>
            <person name="Nawaratna S."/>
            <person name="Gobert G.N."/>
            <person name="Jones M.K."/>
            <person name="Ragan M.A."/>
            <person name="McManus D.P."/>
            <person name="Krause L."/>
        </authorList>
    </citation>
    <scope>NUCLEOTIDE SEQUENCE [LARGE SCALE GENOMIC DNA]</scope>
    <source>
        <strain evidence="7 8">IND2009</strain>
    </source>
</reference>
<dbReference type="InterPro" id="IPR036390">
    <property type="entry name" value="WH_DNA-bd_sf"/>
</dbReference>
<dbReference type="PROSITE" id="PS50961">
    <property type="entry name" value="HTH_LA"/>
    <property type="match status" value="1"/>
</dbReference>
<dbReference type="EMBL" id="QNGE01002973">
    <property type="protein sequence ID" value="KAA3674698.1"/>
    <property type="molecule type" value="Genomic_DNA"/>
</dbReference>
<dbReference type="GO" id="GO:0006396">
    <property type="term" value="P:RNA processing"/>
    <property type="evidence" value="ECO:0007669"/>
    <property type="project" value="InterPro"/>
</dbReference>
<comment type="subcellular location">
    <subcellularLocation>
        <location evidence="1">Nucleus</location>
    </subcellularLocation>
</comment>
<dbReference type="Proteomes" id="UP000324629">
    <property type="component" value="Unassembled WGS sequence"/>
</dbReference>
<dbReference type="InterPro" id="IPR036388">
    <property type="entry name" value="WH-like_DNA-bd_sf"/>
</dbReference>
<dbReference type="SMART" id="SM00715">
    <property type="entry name" value="LA"/>
    <property type="match status" value="1"/>
</dbReference>
<dbReference type="Gene3D" id="1.10.10.10">
    <property type="entry name" value="Winged helix-like DNA-binding domain superfamily/Winged helix DNA-binding domain"/>
    <property type="match status" value="1"/>
</dbReference>
<sequence>MQLIESCQQDKENFCNAAVDDATLKLIRQQCEFYFSDNSTDGWVKLEIIEKFKKIQKWTQSHAVVVQALSRSGTLELSNDGLCVRRRLPLPVWDSSVYKRTIIISDFPEGTSTDHAEITQSLTIKNSAPLLVRILQPGRKVSPDLKRSQTLHPHLGVKLCALVEFSTRNLAKAAGIVAHKTWPGAYVRLLSCGSKKQTESKWKMDAKENETSGPPTFLLNIKSSNDTSKMTHIREPLGPPTEDSTGFSPGWRDLLRLERMSLTSF</sequence>
<dbReference type="InterPro" id="IPR002344">
    <property type="entry name" value="Lupus_La"/>
</dbReference>
<evidence type="ECO:0000256" key="3">
    <source>
        <dbReference type="ARBA" id="ARBA00023242"/>
    </source>
</evidence>
<keyword evidence="2 4" id="KW-0694">RNA-binding</keyword>
<feature type="region of interest" description="Disordered" evidence="5">
    <location>
        <begin position="229"/>
        <end position="248"/>
    </location>
</feature>
<dbReference type="PANTHER" id="PTHR22792">
    <property type="entry name" value="LUPUS LA PROTEIN-RELATED"/>
    <property type="match status" value="1"/>
</dbReference>
<evidence type="ECO:0000256" key="2">
    <source>
        <dbReference type="ARBA" id="ARBA00022884"/>
    </source>
</evidence>
<evidence type="ECO:0000256" key="1">
    <source>
        <dbReference type="ARBA" id="ARBA00004123"/>
    </source>
</evidence>
<protein>
    <submittedName>
        <fullName evidence="7">La-related protein 6</fullName>
    </submittedName>
</protein>
<dbReference type="InterPro" id="IPR006630">
    <property type="entry name" value="La_HTH"/>
</dbReference>
<dbReference type="PANTHER" id="PTHR22792:SF140">
    <property type="entry name" value="ACHILLES, ISOFORM A"/>
    <property type="match status" value="1"/>
</dbReference>
<dbReference type="GO" id="GO:0005634">
    <property type="term" value="C:nucleus"/>
    <property type="evidence" value="ECO:0007669"/>
    <property type="project" value="UniProtKB-SubCell"/>
</dbReference>
<gene>
    <name evidence="7" type="ORF">DEA37_0003393</name>
</gene>
<organism evidence="7 8">
    <name type="scientific">Paragonimus westermani</name>
    <dbReference type="NCBI Taxonomy" id="34504"/>
    <lineage>
        <taxon>Eukaryota</taxon>
        <taxon>Metazoa</taxon>
        <taxon>Spiralia</taxon>
        <taxon>Lophotrochozoa</taxon>
        <taxon>Platyhelminthes</taxon>
        <taxon>Trematoda</taxon>
        <taxon>Digenea</taxon>
        <taxon>Plagiorchiida</taxon>
        <taxon>Troglotremata</taxon>
        <taxon>Troglotrematidae</taxon>
        <taxon>Paragonimus</taxon>
    </lineage>
</organism>
<comment type="caution">
    <text evidence="7">The sequence shown here is derived from an EMBL/GenBank/DDBJ whole genome shotgun (WGS) entry which is preliminary data.</text>
</comment>
<name>A0A5J4NH63_9TREM</name>
<keyword evidence="8" id="KW-1185">Reference proteome</keyword>
<proteinExistence type="predicted"/>
<evidence type="ECO:0000259" key="6">
    <source>
        <dbReference type="PROSITE" id="PS50961"/>
    </source>
</evidence>
<evidence type="ECO:0000256" key="5">
    <source>
        <dbReference type="SAM" id="MobiDB-lite"/>
    </source>
</evidence>
<dbReference type="GO" id="GO:1990904">
    <property type="term" value="C:ribonucleoprotein complex"/>
    <property type="evidence" value="ECO:0007669"/>
    <property type="project" value="InterPro"/>
</dbReference>
<dbReference type="PRINTS" id="PR00302">
    <property type="entry name" value="LUPUSLA"/>
</dbReference>
<evidence type="ECO:0000256" key="4">
    <source>
        <dbReference type="PROSITE-ProRule" id="PRU00332"/>
    </source>
</evidence>
<dbReference type="AlphaFoldDB" id="A0A5J4NH63"/>
<evidence type="ECO:0000313" key="7">
    <source>
        <dbReference type="EMBL" id="KAA3674698.1"/>
    </source>
</evidence>
<dbReference type="InterPro" id="IPR045180">
    <property type="entry name" value="La_dom_prot"/>
</dbReference>
<feature type="domain" description="HTH La-type RNA-binding" evidence="6">
    <location>
        <begin position="1"/>
        <end position="94"/>
    </location>
</feature>
<keyword evidence="3" id="KW-0539">Nucleus</keyword>